<dbReference type="EMBL" id="BAAAQQ010000013">
    <property type="protein sequence ID" value="GAA2129651.1"/>
    <property type="molecule type" value="Genomic_DNA"/>
</dbReference>
<keyword evidence="4 6" id="KW-1133">Transmembrane helix</keyword>
<evidence type="ECO:0000256" key="4">
    <source>
        <dbReference type="ARBA" id="ARBA00022989"/>
    </source>
</evidence>
<feature type="transmembrane region" description="Helical" evidence="6">
    <location>
        <begin position="133"/>
        <end position="153"/>
    </location>
</feature>
<dbReference type="PANTHER" id="PTHR23513">
    <property type="entry name" value="INTEGRAL MEMBRANE EFFLUX PROTEIN-RELATED"/>
    <property type="match status" value="1"/>
</dbReference>
<dbReference type="RefSeq" id="WP_344304752.1">
    <property type="nucleotide sequence ID" value="NZ_BAAAQQ010000013.1"/>
</dbReference>
<accession>A0ABN2YML0</accession>
<feature type="transmembrane region" description="Helical" evidence="6">
    <location>
        <begin position="257"/>
        <end position="277"/>
    </location>
</feature>
<feature type="transmembrane region" description="Helical" evidence="6">
    <location>
        <begin position="218"/>
        <end position="237"/>
    </location>
</feature>
<evidence type="ECO:0000313" key="8">
    <source>
        <dbReference type="Proteomes" id="UP001500575"/>
    </source>
</evidence>
<keyword evidence="8" id="KW-1185">Reference proteome</keyword>
<evidence type="ECO:0000313" key="7">
    <source>
        <dbReference type="EMBL" id="GAA2129651.1"/>
    </source>
</evidence>
<keyword evidence="3 6" id="KW-0812">Transmembrane</keyword>
<dbReference type="Pfam" id="PF07690">
    <property type="entry name" value="MFS_1"/>
    <property type="match status" value="1"/>
</dbReference>
<organism evidence="7 8">
    <name type="scientific">Nocardioides bigeumensis</name>
    <dbReference type="NCBI Taxonomy" id="433657"/>
    <lineage>
        <taxon>Bacteria</taxon>
        <taxon>Bacillati</taxon>
        <taxon>Actinomycetota</taxon>
        <taxon>Actinomycetes</taxon>
        <taxon>Propionibacteriales</taxon>
        <taxon>Nocardioidaceae</taxon>
        <taxon>Nocardioides</taxon>
    </lineage>
</organism>
<reference evidence="7 8" key="1">
    <citation type="journal article" date="2019" name="Int. J. Syst. Evol. Microbiol.">
        <title>The Global Catalogue of Microorganisms (GCM) 10K type strain sequencing project: providing services to taxonomists for standard genome sequencing and annotation.</title>
        <authorList>
            <consortium name="The Broad Institute Genomics Platform"/>
            <consortium name="The Broad Institute Genome Sequencing Center for Infectious Disease"/>
            <person name="Wu L."/>
            <person name="Ma J."/>
        </authorList>
    </citation>
    <scope>NUCLEOTIDE SEQUENCE [LARGE SCALE GENOMIC DNA]</scope>
    <source>
        <strain evidence="7 8">JCM 16021</strain>
    </source>
</reference>
<dbReference type="SUPFAM" id="SSF103473">
    <property type="entry name" value="MFS general substrate transporter"/>
    <property type="match status" value="1"/>
</dbReference>
<protein>
    <submittedName>
        <fullName evidence="7">MFS transporter</fullName>
    </submittedName>
</protein>
<feature type="transmembrane region" description="Helical" evidence="6">
    <location>
        <begin position="7"/>
        <end position="30"/>
    </location>
</feature>
<keyword evidence="5 6" id="KW-0472">Membrane</keyword>
<evidence type="ECO:0000256" key="1">
    <source>
        <dbReference type="ARBA" id="ARBA00004651"/>
    </source>
</evidence>
<keyword evidence="2" id="KW-1003">Cell membrane</keyword>
<feature type="transmembrane region" description="Helical" evidence="6">
    <location>
        <begin position="42"/>
        <end position="63"/>
    </location>
</feature>
<dbReference type="PANTHER" id="PTHR23513:SF11">
    <property type="entry name" value="STAPHYLOFERRIN A TRANSPORTER"/>
    <property type="match status" value="1"/>
</dbReference>
<sequence>MSGSVRWLCLAWTFASLADWFVLWVVVWSAELQSWSGLQTAGIIMAARAPALVGGIVGGLAIDRYGPRRMMLVDGASRLLTMLGLTLLGVLGGFGYAGAVVLVCLAGATAPISYSAVRTFLPRLVAADDLGRANTLLTIGNALPLVLSAGVVGPTLHLFGLGPSFLVPAALMGGVLLITLWLPTTTPVAPLRAAGGASVLDENLAPLGGRELRRWRRLRVPAGALALLGLSTTYYFTFGPVEPVLPLVVREHLDAGVNTYSLLWSVVGIGALLGLVLAPPLCRLPRPGAVNAVIAALNGVAMVPLALTDSLGVAVLACLGIGLLWTPYSAVEATALQRLTPARHHGKLFGIQRALVISALPVGAAAGAFALDRTSPAVVLLGSAVACIGFALLALAVPALRARVG</sequence>
<dbReference type="InterPro" id="IPR011701">
    <property type="entry name" value="MFS"/>
</dbReference>
<evidence type="ECO:0000256" key="2">
    <source>
        <dbReference type="ARBA" id="ARBA00022475"/>
    </source>
</evidence>
<dbReference type="Gene3D" id="1.20.1250.20">
    <property type="entry name" value="MFS general substrate transporter like domains"/>
    <property type="match status" value="2"/>
</dbReference>
<feature type="transmembrane region" description="Helical" evidence="6">
    <location>
        <begin position="377"/>
        <end position="400"/>
    </location>
</feature>
<feature type="transmembrane region" description="Helical" evidence="6">
    <location>
        <begin position="351"/>
        <end position="371"/>
    </location>
</feature>
<name>A0ABN2YML0_9ACTN</name>
<evidence type="ECO:0000256" key="3">
    <source>
        <dbReference type="ARBA" id="ARBA00022692"/>
    </source>
</evidence>
<evidence type="ECO:0000256" key="5">
    <source>
        <dbReference type="ARBA" id="ARBA00023136"/>
    </source>
</evidence>
<dbReference type="Proteomes" id="UP001500575">
    <property type="component" value="Unassembled WGS sequence"/>
</dbReference>
<dbReference type="InterPro" id="IPR036259">
    <property type="entry name" value="MFS_trans_sf"/>
</dbReference>
<proteinExistence type="predicted"/>
<feature type="transmembrane region" description="Helical" evidence="6">
    <location>
        <begin position="313"/>
        <end position="331"/>
    </location>
</feature>
<comment type="caution">
    <text evidence="7">The sequence shown here is derived from an EMBL/GenBank/DDBJ whole genome shotgun (WGS) entry which is preliminary data.</text>
</comment>
<dbReference type="CDD" id="cd06173">
    <property type="entry name" value="MFS_MefA_like"/>
    <property type="match status" value="1"/>
</dbReference>
<feature type="transmembrane region" description="Helical" evidence="6">
    <location>
        <begin position="75"/>
        <end position="94"/>
    </location>
</feature>
<feature type="transmembrane region" description="Helical" evidence="6">
    <location>
        <begin position="100"/>
        <end position="121"/>
    </location>
</feature>
<comment type="subcellular location">
    <subcellularLocation>
        <location evidence="1">Cell membrane</location>
        <topology evidence="1">Multi-pass membrane protein</topology>
    </subcellularLocation>
</comment>
<feature type="transmembrane region" description="Helical" evidence="6">
    <location>
        <begin position="165"/>
        <end position="182"/>
    </location>
</feature>
<gene>
    <name evidence="7" type="ORF">GCM10009843_31510</name>
</gene>
<evidence type="ECO:0000256" key="6">
    <source>
        <dbReference type="SAM" id="Phobius"/>
    </source>
</evidence>